<dbReference type="PANTHER" id="PTHR46583:SF1">
    <property type="entry name" value="REGULATOR OF G-PROTEIN SIGNALING 22"/>
    <property type="match status" value="1"/>
</dbReference>
<keyword evidence="2" id="KW-1185">Reference proteome</keyword>
<name>A0ABV0P076_9TELE</name>
<comment type="caution">
    <text evidence="1">The sequence shown here is derived from an EMBL/GenBank/DDBJ whole genome shotgun (WGS) entry which is preliminary data.</text>
</comment>
<dbReference type="EMBL" id="JAHRIO010052207">
    <property type="protein sequence ID" value="MEQ2175872.1"/>
    <property type="molecule type" value="Genomic_DNA"/>
</dbReference>
<dbReference type="PANTHER" id="PTHR46583">
    <property type="entry name" value="REGULATOR OF G-PROTEIN SIGNALING 22"/>
    <property type="match status" value="1"/>
</dbReference>
<sequence>MFITGPLPFGRKTEQMLQCLLAEFRTGLYFTHFCEHSGNQLLYSTYIFNSARRSINVNTEVRMEVYNRMLPAFEELFNGVEEHALDILLEPWTLLIKRDKESFQQVDKK</sequence>
<dbReference type="InterPro" id="IPR042651">
    <property type="entry name" value="Rgs22"/>
</dbReference>
<gene>
    <name evidence="1" type="ORF">GOODEAATRI_022139</name>
</gene>
<protein>
    <submittedName>
        <fullName evidence="1">Uncharacterized protein</fullName>
    </submittedName>
</protein>
<reference evidence="1 2" key="1">
    <citation type="submission" date="2021-06" db="EMBL/GenBank/DDBJ databases">
        <authorList>
            <person name="Palmer J.M."/>
        </authorList>
    </citation>
    <scope>NUCLEOTIDE SEQUENCE [LARGE SCALE GENOMIC DNA]</scope>
    <source>
        <strain evidence="1 2">GA_2019</strain>
        <tissue evidence="1">Muscle</tissue>
    </source>
</reference>
<dbReference type="SUPFAM" id="SSF48097">
    <property type="entry name" value="Regulator of G-protein signaling, RGS"/>
    <property type="match status" value="1"/>
</dbReference>
<proteinExistence type="predicted"/>
<evidence type="ECO:0000313" key="2">
    <source>
        <dbReference type="Proteomes" id="UP001476798"/>
    </source>
</evidence>
<accession>A0ABV0P076</accession>
<evidence type="ECO:0000313" key="1">
    <source>
        <dbReference type="EMBL" id="MEQ2175872.1"/>
    </source>
</evidence>
<organism evidence="1 2">
    <name type="scientific">Goodea atripinnis</name>
    <dbReference type="NCBI Taxonomy" id="208336"/>
    <lineage>
        <taxon>Eukaryota</taxon>
        <taxon>Metazoa</taxon>
        <taxon>Chordata</taxon>
        <taxon>Craniata</taxon>
        <taxon>Vertebrata</taxon>
        <taxon>Euteleostomi</taxon>
        <taxon>Actinopterygii</taxon>
        <taxon>Neopterygii</taxon>
        <taxon>Teleostei</taxon>
        <taxon>Neoteleostei</taxon>
        <taxon>Acanthomorphata</taxon>
        <taxon>Ovalentaria</taxon>
        <taxon>Atherinomorphae</taxon>
        <taxon>Cyprinodontiformes</taxon>
        <taxon>Goodeidae</taxon>
        <taxon>Goodea</taxon>
    </lineage>
</organism>
<dbReference type="Proteomes" id="UP001476798">
    <property type="component" value="Unassembled WGS sequence"/>
</dbReference>
<dbReference type="InterPro" id="IPR036305">
    <property type="entry name" value="RGS_sf"/>
</dbReference>